<protein>
    <submittedName>
        <fullName evidence="2">Uncharacterized protein</fullName>
    </submittedName>
</protein>
<evidence type="ECO:0000256" key="1">
    <source>
        <dbReference type="SAM" id="MobiDB-lite"/>
    </source>
</evidence>
<keyword evidence="3" id="KW-1185">Reference proteome</keyword>
<comment type="caution">
    <text evidence="2">The sequence shown here is derived from an EMBL/GenBank/DDBJ whole genome shotgun (WGS) entry which is preliminary data.</text>
</comment>
<dbReference type="Proteomes" id="UP001066276">
    <property type="component" value="Chromosome 3_1"/>
</dbReference>
<evidence type="ECO:0000313" key="2">
    <source>
        <dbReference type="EMBL" id="KAJ1188437.1"/>
    </source>
</evidence>
<organism evidence="2 3">
    <name type="scientific">Pleurodeles waltl</name>
    <name type="common">Iberian ribbed newt</name>
    <dbReference type="NCBI Taxonomy" id="8319"/>
    <lineage>
        <taxon>Eukaryota</taxon>
        <taxon>Metazoa</taxon>
        <taxon>Chordata</taxon>
        <taxon>Craniata</taxon>
        <taxon>Vertebrata</taxon>
        <taxon>Euteleostomi</taxon>
        <taxon>Amphibia</taxon>
        <taxon>Batrachia</taxon>
        <taxon>Caudata</taxon>
        <taxon>Salamandroidea</taxon>
        <taxon>Salamandridae</taxon>
        <taxon>Pleurodelinae</taxon>
        <taxon>Pleurodeles</taxon>
    </lineage>
</organism>
<feature type="region of interest" description="Disordered" evidence="1">
    <location>
        <begin position="1"/>
        <end position="69"/>
    </location>
</feature>
<sequence>MNRACADTGGAAPDLLDVPSRECLASTPTREDGRSKGLASGPEDVGGSGEEDDERTEDEEPQRNVKSWRSGERFLPNRWEVNITVADGGPSTAVAREDGALDPATLLEKRGSPRCVGKLP</sequence>
<proteinExistence type="predicted"/>
<evidence type="ECO:0000313" key="3">
    <source>
        <dbReference type="Proteomes" id="UP001066276"/>
    </source>
</evidence>
<reference evidence="2" key="1">
    <citation type="journal article" date="2022" name="bioRxiv">
        <title>Sequencing and chromosome-scale assembly of the giantPleurodeles waltlgenome.</title>
        <authorList>
            <person name="Brown T."/>
            <person name="Elewa A."/>
            <person name="Iarovenko S."/>
            <person name="Subramanian E."/>
            <person name="Araus A.J."/>
            <person name="Petzold A."/>
            <person name="Susuki M."/>
            <person name="Suzuki K.-i.T."/>
            <person name="Hayashi T."/>
            <person name="Toyoda A."/>
            <person name="Oliveira C."/>
            <person name="Osipova E."/>
            <person name="Leigh N.D."/>
            <person name="Simon A."/>
            <person name="Yun M.H."/>
        </authorList>
    </citation>
    <scope>NUCLEOTIDE SEQUENCE</scope>
    <source>
        <strain evidence="2">20211129_DDA</strain>
        <tissue evidence="2">Liver</tissue>
    </source>
</reference>
<feature type="compositionally biased region" description="Acidic residues" evidence="1">
    <location>
        <begin position="49"/>
        <end position="60"/>
    </location>
</feature>
<dbReference type="AlphaFoldDB" id="A0AAV7UHC9"/>
<name>A0AAV7UHC9_PLEWA</name>
<gene>
    <name evidence="2" type="ORF">NDU88_005198</name>
</gene>
<accession>A0AAV7UHC9</accession>
<dbReference type="EMBL" id="JANPWB010000005">
    <property type="protein sequence ID" value="KAJ1188437.1"/>
    <property type="molecule type" value="Genomic_DNA"/>
</dbReference>